<dbReference type="PANTHER" id="PTHR15394">
    <property type="entry name" value="SERINE HYDROLASE RBBP9"/>
    <property type="match status" value="1"/>
</dbReference>
<organism evidence="1 2">
    <name type="scientific">Actinopolyspora saharensis</name>
    <dbReference type="NCBI Taxonomy" id="995062"/>
    <lineage>
        <taxon>Bacteria</taxon>
        <taxon>Bacillati</taxon>
        <taxon>Actinomycetota</taxon>
        <taxon>Actinomycetes</taxon>
        <taxon>Actinopolysporales</taxon>
        <taxon>Actinopolysporaceae</taxon>
        <taxon>Actinopolyspora</taxon>
    </lineage>
</organism>
<evidence type="ECO:0000313" key="1">
    <source>
        <dbReference type="EMBL" id="SDQ76499.1"/>
    </source>
</evidence>
<sequence length="262" mass="28680">MIRLETLDELLPPSGDMSSFPRVSSAWFSAMGDHRCHVTVVITDVGEGRAVSDMHVLLVHGFGGSGPWHWQQWLSGRLAERDVSCELPALPDQDHPELDRWLAVLRARLDSVPAEDELVVAAHSCGAALWLHHAATIAGRARRADRVLLVSPPGPDWRHPDVRGVVPYPVDAHALRRAAGSTRLVIGSGDPYLSVQDGHWLAETLRVEMDVLPDGEHLNTDAGYGPWPAVLRWTLHGSTPLADRFETEANTFGASSSAFRLV</sequence>
<dbReference type="PANTHER" id="PTHR15394:SF3">
    <property type="entry name" value="SERINE HYDROLASE RBBP9"/>
    <property type="match status" value="1"/>
</dbReference>
<name>A0A1H1DJT5_9ACTN</name>
<keyword evidence="2" id="KW-1185">Reference proteome</keyword>
<dbReference type="AlphaFoldDB" id="A0A1H1DJT5"/>
<dbReference type="Pfam" id="PF06821">
    <property type="entry name" value="Ser_hydrolase"/>
    <property type="match status" value="1"/>
</dbReference>
<proteinExistence type="predicted"/>
<protein>
    <recommendedName>
        <fullName evidence="3">Alpha/beta hydrolase family protein</fullName>
    </recommendedName>
</protein>
<dbReference type="EMBL" id="FNKO01000002">
    <property type="protein sequence ID" value="SDQ76499.1"/>
    <property type="molecule type" value="Genomic_DNA"/>
</dbReference>
<evidence type="ECO:0008006" key="3">
    <source>
        <dbReference type="Google" id="ProtNLM"/>
    </source>
</evidence>
<gene>
    <name evidence="1" type="ORF">SAMN04489718_2105</name>
</gene>
<reference evidence="2" key="1">
    <citation type="submission" date="2016-10" db="EMBL/GenBank/DDBJ databases">
        <authorList>
            <person name="Varghese N."/>
            <person name="Submissions S."/>
        </authorList>
    </citation>
    <scope>NUCLEOTIDE SEQUENCE [LARGE SCALE GENOMIC DNA]</scope>
    <source>
        <strain evidence="2">DSM 45459</strain>
    </source>
</reference>
<dbReference type="InterPro" id="IPR010662">
    <property type="entry name" value="RBBP9/YdeN"/>
</dbReference>
<dbReference type="Proteomes" id="UP000199301">
    <property type="component" value="Unassembled WGS sequence"/>
</dbReference>
<dbReference type="GO" id="GO:0016787">
    <property type="term" value="F:hydrolase activity"/>
    <property type="evidence" value="ECO:0007669"/>
    <property type="project" value="InterPro"/>
</dbReference>
<dbReference type="InterPro" id="IPR029058">
    <property type="entry name" value="AB_hydrolase_fold"/>
</dbReference>
<dbReference type="STRING" id="995062.SAMN04489718_2105"/>
<accession>A0A1H1DJT5</accession>
<evidence type="ECO:0000313" key="2">
    <source>
        <dbReference type="Proteomes" id="UP000199301"/>
    </source>
</evidence>
<dbReference type="Gene3D" id="3.40.50.1820">
    <property type="entry name" value="alpha/beta hydrolase"/>
    <property type="match status" value="1"/>
</dbReference>
<dbReference type="SUPFAM" id="SSF53474">
    <property type="entry name" value="alpha/beta-Hydrolases"/>
    <property type="match status" value="1"/>
</dbReference>